<evidence type="ECO:0000256" key="2">
    <source>
        <dbReference type="ARBA" id="ARBA00010926"/>
    </source>
</evidence>
<reference evidence="7" key="1">
    <citation type="journal article" date="1996" name="Curr. Genet.">
        <title>FOG1 and FOG2 genes, required for the transcriptional activation of glucose-repressible genes of Kluyveromyces lactis, are homologous to GAL83 and SNF1 of saccharomyces cerevisiae.</title>
        <authorList>
            <person name="Goffrini P."/>
            <person name="Ficarelli A."/>
            <person name="Donnini C."/>
            <person name="Lodi T."/>
            <person name="Puglisi P.P."/>
            <person name="Ferrero I."/>
        </authorList>
    </citation>
    <scope>NUCLEOTIDE SEQUENCE</scope>
</reference>
<dbReference type="GO" id="GO:0043254">
    <property type="term" value="P:regulation of protein-containing complex assembly"/>
    <property type="evidence" value="ECO:0007669"/>
    <property type="project" value="UniProtKB-ARBA"/>
</dbReference>
<dbReference type="GO" id="GO:0019901">
    <property type="term" value="F:protein kinase binding"/>
    <property type="evidence" value="ECO:0007669"/>
    <property type="project" value="TreeGrafter"/>
</dbReference>
<organism evidence="7">
    <name type="scientific">Kluyveromyces lactis</name>
    <name type="common">Yeast</name>
    <name type="synonym">Candida sphaerica</name>
    <dbReference type="NCBI Taxonomy" id="28985"/>
    <lineage>
        <taxon>Eukaryota</taxon>
        <taxon>Fungi</taxon>
        <taxon>Dikarya</taxon>
        <taxon>Ascomycota</taxon>
        <taxon>Saccharomycotina</taxon>
        <taxon>Saccharomycetes</taxon>
        <taxon>Saccharomycetales</taxon>
        <taxon>Saccharomycetaceae</taxon>
        <taxon>Kluyveromyces</taxon>
    </lineage>
</organism>
<feature type="compositionally biased region" description="Polar residues" evidence="5">
    <location>
        <begin position="310"/>
        <end position="336"/>
    </location>
</feature>
<feature type="compositionally biased region" description="Low complexity" evidence="5">
    <location>
        <begin position="120"/>
        <end position="144"/>
    </location>
</feature>
<dbReference type="Gene3D" id="6.20.250.60">
    <property type="match status" value="1"/>
</dbReference>
<sequence length="486" mass="54886">MGNLPSHSNRPHHKHPSTMSQNVKDVSMVDINEAMNERQDDTSNKVETPGASSNLTQSLSQMNIDDRNELTPQLSSRKSTLIFNDDFDDISNQHKHIEHQNNYDDGRIITDNEDEDEDVVNNIITGPSDGSASSLSADSPAASSHSEDGRHQNSAYTNNSQEQHANKVSGNHYDGNVQHPGPAINQQTQPVPERRPTMVPVEITWQQGGSKVYVTGSFTGWRKMIGLVPVTDKPGVFHIKLQLPPGTHRFRFIVDNELRFSDFLPTATDQMGNFVNYLEIVPPESIEMMNYELDAQQQTQQKQNMQNQQLSDNVSQSQKIRDQTIQSQVRRQPSQSKDGKLSARSQLALHIEEDPDDMGNGYTRFKEEQQLKTDYEYTQDIPAVFTDPSVMEQYYLTLDQQQNNQQNMSWLTPPQLPPQLENVILNNYNKNAEPGSENNSGALPIPNHVVLNHLATSSIKHNTLCVASIVRYKRKYATQILYAPLQ</sequence>
<feature type="region of interest" description="Disordered" evidence="5">
    <location>
        <begin position="295"/>
        <end position="343"/>
    </location>
</feature>
<dbReference type="SMART" id="SM01010">
    <property type="entry name" value="AMPKBI"/>
    <property type="match status" value="1"/>
</dbReference>
<dbReference type="CDD" id="cd02859">
    <property type="entry name" value="E_set_AMPKbeta_like_N"/>
    <property type="match status" value="1"/>
</dbReference>
<feature type="domain" description="Association with the SNF1 complex (ASC)" evidence="6">
    <location>
        <begin position="370"/>
        <end position="485"/>
    </location>
</feature>
<comment type="subcellular location">
    <subcellularLocation>
        <location evidence="1">Cytoplasm</location>
    </subcellularLocation>
</comment>
<evidence type="ECO:0000256" key="3">
    <source>
        <dbReference type="ARBA" id="ARBA00022490"/>
    </source>
</evidence>
<evidence type="ECO:0000259" key="6">
    <source>
        <dbReference type="SMART" id="SM01010"/>
    </source>
</evidence>
<feature type="region of interest" description="Disordered" evidence="5">
    <location>
        <begin position="36"/>
        <end position="59"/>
    </location>
</feature>
<feature type="region of interest" description="Disordered" evidence="5">
    <location>
        <begin position="120"/>
        <end position="193"/>
    </location>
</feature>
<dbReference type="GO" id="GO:0005737">
    <property type="term" value="C:cytoplasm"/>
    <property type="evidence" value="ECO:0007669"/>
    <property type="project" value="UniProtKB-SubCell"/>
</dbReference>
<feature type="region of interest" description="Disordered" evidence="5">
    <location>
        <begin position="1"/>
        <end position="24"/>
    </location>
</feature>
<dbReference type="Gene3D" id="2.60.40.10">
    <property type="entry name" value="Immunoglobulins"/>
    <property type="match status" value="1"/>
</dbReference>
<evidence type="ECO:0000256" key="4">
    <source>
        <dbReference type="ARBA" id="ARBA00022553"/>
    </source>
</evidence>
<dbReference type="VEuPathDB" id="FungiDB:KLLA0_B00583g"/>
<dbReference type="GO" id="GO:0001403">
    <property type="term" value="P:invasive growth in response to glucose limitation"/>
    <property type="evidence" value="ECO:0007669"/>
    <property type="project" value="UniProtKB-ARBA"/>
</dbReference>
<dbReference type="SUPFAM" id="SSF160219">
    <property type="entry name" value="AMPKBI-like"/>
    <property type="match status" value="1"/>
</dbReference>
<name>Q00995_KLULC</name>
<dbReference type="Pfam" id="PF04739">
    <property type="entry name" value="AMPKBI"/>
    <property type="match status" value="1"/>
</dbReference>
<dbReference type="GO" id="GO:0005634">
    <property type="term" value="C:nucleus"/>
    <property type="evidence" value="ECO:0007669"/>
    <property type="project" value="TreeGrafter"/>
</dbReference>
<dbReference type="PANTHER" id="PTHR10343">
    <property type="entry name" value="5'-AMP-ACTIVATED PROTEIN KINASE , BETA SUBUNIT"/>
    <property type="match status" value="1"/>
</dbReference>
<dbReference type="GO" id="GO:0140767">
    <property type="term" value="F:enzyme-substrate adaptor activity"/>
    <property type="evidence" value="ECO:0007669"/>
    <property type="project" value="UniProtKB-ARBA"/>
</dbReference>
<dbReference type="SUPFAM" id="SSF81296">
    <property type="entry name" value="E set domains"/>
    <property type="match status" value="1"/>
</dbReference>
<accession>Q00995</accession>
<protein>
    <submittedName>
        <fullName evidence="7">FOG1 protein</fullName>
    </submittedName>
</protein>
<dbReference type="InterPro" id="IPR050827">
    <property type="entry name" value="CRP1_MDG1_kinase"/>
</dbReference>
<dbReference type="PIR" id="S72516">
    <property type="entry name" value="S72516"/>
</dbReference>
<evidence type="ECO:0000256" key="1">
    <source>
        <dbReference type="ARBA" id="ARBA00004496"/>
    </source>
</evidence>
<dbReference type="InterPro" id="IPR014756">
    <property type="entry name" value="Ig_E-set"/>
</dbReference>
<dbReference type="InterPro" id="IPR013783">
    <property type="entry name" value="Ig-like_fold"/>
</dbReference>
<dbReference type="InterPro" id="IPR032640">
    <property type="entry name" value="AMPK1_CBM"/>
</dbReference>
<evidence type="ECO:0000313" key="7">
    <source>
        <dbReference type="EMBL" id="CAA53162.1"/>
    </source>
</evidence>
<dbReference type="FunFam" id="2.60.40.10:FF:000562">
    <property type="entry name" value="Snf1 kinase complex beta-subunit Gal83"/>
    <property type="match status" value="1"/>
</dbReference>
<comment type="similarity">
    <text evidence="2">Belongs to the 5'-AMP-activated protein kinase beta subunit family.</text>
</comment>
<keyword evidence="4" id="KW-0597">Phosphoprotein</keyword>
<dbReference type="PANTHER" id="PTHR10343:SF84">
    <property type="entry name" value="5'-AMP-ACTIVATED PROTEIN KINASE SUBUNIT BETA-1"/>
    <property type="match status" value="1"/>
</dbReference>
<keyword evidence="3" id="KW-0963">Cytoplasm</keyword>
<dbReference type="EMBL" id="X75408">
    <property type="protein sequence ID" value="CAA53162.1"/>
    <property type="molecule type" value="Genomic_DNA"/>
</dbReference>
<dbReference type="InterPro" id="IPR037256">
    <property type="entry name" value="ASC_dom_sf"/>
</dbReference>
<dbReference type="AlphaFoldDB" id="Q00995"/>
<feature type="compositionally biased region" description="Polar residues" evidence="5">
    <location>
        <begin position="50"/>
        <end position="59"/>
    </location>
</feature>
<dbReference type="GO" id="GO:0031588">
    <property type="term" value="C:nucleotide-activated protein kinase complex"/>
    <property type="evidence" value="ECO:0007669"/>
    <property type="project" value="TreeGrafter"/>
</dbReference>
<feature type="compositionally biased region" description="Polar residues" evidence="5">
    <location>
        <begin position="152"/>
        <end position="169"/>
    </location>
</feature>
<gene>
    <name evidence="7" type="primary">FOG1</name>
</gene>
<dbReference type="InterPro" id="IPR006828">
    <property type="entry name" value="ASC_dom"/>
</dbReference>
<dbReference type="Pfam" id="PF16561">
    <property type="entry name" value="AMPK1_CBM"/>
    <property type="match status" value="1"/>
</dbReference>
<feature type="compositionally biased region" description="Low complexity" evidence="5">
    <location>
        <begin position="296"/>
        <end position="309"/>
    </location>
</feature>
<proteinExistence type="inferred from homology"/>
<evidence type="ECO:0000256" key="5">
    <source>
        <dbReference type="SAM" id="MobiDB-lite"/>
    </source>
</evidence>
<dbReference type="GO" id="GO:0007165">
    <property type="term" value="P:signal transduction"/>
    <property type="evidence" value="ECO:0007669"/>
    <property type="project" value="TreeGrafter"/>
</dbReference>